<reference evidence="2 3" key="1">
    <citation type="submission" date="2019-08" db="EMBL/GenBank/DDBJ databases">
        <title>Bradyrhizobium hipponensis sp. nov., a rhizobium isolated from a Lupinus angustifolius root nodule in Tunisia.</title>
        <authorList>
            <person name="Off K."/>
            <person name="Rejili M."/>
            <person name="Mars M."/>
            <person name="Brachmann A."/>
            <person name="Marin M."/>
        </authorList>
    </citation>
    <scope>NUCLEOTIDE SEQUENCE [LARGE SCALE GENOMIC DNA]</scope>
    <source>
        <strain evidence="2 3">CTAW71</strain>
    </source>
</reference>
<dbReference type="AlphaFoldDB" id="A0A5D3KD27"/>
<dbReference type="InterPro" id="IPR015168">
    <property type="entry name" value="SsuA/THI5"/>
</dbReference>
<evidence type="ECO:0000313" key="3">
    <source>
        <dbReference type="Proteomes" id="UP000324758"/>
    </source>
</evidence>
<dbReference type="Gene3D" id="3.40.190.10">
    <property type="entry name" value="Periplasmic binding protein-like II"/>
    <property type="match status" value="2"/>
</dbReference>
<name>A0A5D3KD27_9BRAD</name>
<dbReference type="EMBL" id="VSSS01000037">
    <property type="protein sequence ID" value="TYL92661.1"/>
    <property type="molecule type" value="Genomic_DNA"/>
</dbReference>
<feature type="domain" description="SsuA/THI5-like" evidence="1">
    <location>
        <begin position="64"/>
        <end position="273"/>
    </location>
</feature>
<dbReference type="SUPFAM" id="SSF53850">
    <property type="entry name" value="Periplasmic binding protein-like II"/>
    <property type="match status" value="1"/>
</dbReference>
<proteinExistence type="predicted"/>
<evidence type="ECO:0000313" key="2">
    <source>
        <dbReference type="EMBL" id="TYL92661.1"/>
    </source>
</evidence>
<organism evidence="2 3">
    <name type="scientific">Bradyrhizobium rifense</name>
    <dbReference type="NCBI Taxonomy" id="515499"/>
    <lineage>
        <taxon>Bacteria</taxon>
        <taxon>Pseudomonadati</taxon>
        <taxon>Pseudomonadota</taxon>
        <taxon>Alphaproteobacteria</taxon>
        <taxon>Hyphomicrobiales</taxon>
        <taxon>Nitrobacteraceae</taxon>
        <taxon>Bradyrhizobium</taxon>
    </lineage>
</organism>
<dbReference type="Pfam" id="PF09084">
    <property type="entry name" value="NMT1"/>
    <property type="match status" value="1"/>
</dbReference>
<evidence type="ECO:0000259" key="1">
    <source>
        <dbReference type="Pfam" id="PF09084"/>
    </source>
</evidence>
<accession>A0A5D3KD27</accession>
<comment type="caution">
    <text evidence="2">The sequence shown here is derived from an EMBL/GenBank/DDBJ whole genome shotgun (WGS) entry which is preliminary data.</text>
</comment>
<dbReference type="OrthoDB" id="8877897at2"/>
<keyword evidence="3" id="KW-1185">Reference proteome</keyword>
<dbReference type="PANTHER" id="PTHR30024">
    <property type="entry name" value="ALIPHATIC SULFONATES-BINDING PROTEIN-RELATED"/>
    <property type="match status" value="1"/>
</dbReference>
<dbReference type="Proteomes" id="UP000324758">
    <property type="component" value="Unassembled WGS sequence"/>
</dbReference>
<protein>
    <submittedName>
        <fullName evidence="2">ABC transporter substrate-binding protein</fullName>
    </submittedName>
</protein>
<sequence length="355" mass="38459">MNAILRLLPARRAGLGRATRNTLRVLLAGAVALGLTAPAFAEPPLEKTEIRYQGSAGQVTFIELAEDLGYLAPLKLKWVGNTISGPQDIQTVVTGDIDIGGAFYGAILKLIAAKAPVKAVVGYYGSDANTYYGYFVKGDSPIKTAHDLIGRKVAVNTLGAHLEFVLREYLARSGLSAGEARQVTLVAIPPVSGEQVLRQGQVEVSALGGVLRDKALERGGIRSLFNDTDLFGQFTGGAYVLREKFIKDNPNASRKLVEGISRAVEWAQTTPPEEVRARFDKIIAERKRNEDASSIKYWKSTGVASKGGVISDSEIQVWIDWLVKDGLFKPGQVKASDTYTNAFNYFRPGKTAEAR</sequence>
<gene>
    <name evidence="2" type="ORF">FXB40_24675</name>
</gene>